<organism evidence="1 2">
    <name type="scientific">Pedobacter alpinus</name>
    <dbReference type="NCBI Taxonomy" id="1590643"/>
    <lineage>
        <taxon>Bacteria</taxon>
        <taxon>Pseudomonadati</taxon>
        <taxon>Bacteroidota</taxon>
        <taxon>Sphingobacteriia</taxon>
        <taxon>Sphingobacteriales</taxon>
        <taxon>Sphingobacteriaceae</taxon>
        <taxon>Pedobacter</taxon>
    </lineage>
</organism>
<keyword evidence="2" id="KW-1185">Reference proteome</keyword>
<reference evidence="2" key="1">
    <citation type="journal article" date="2019" name="Int. J. Syst. Evol. Microbiol.">
        <title>The Global Catalogue of Microorganisms (GCM) 10K type strain sequencing project: providing services to taxonomists for standard genome sequencing and annotation.</title>
        <authorList>
            <consortium name="The Broad Institute Genomics Platform"/>
            <consortium name="The Broad Institute Genome Sequencing Center for Infectious Disease"/>
            <person name="Wu L."/>
            <person name="Ma J."/>
        </authorList>
    </citation>
    <scope>NUCLEOTIDE SEQUENCE [LARGE SCALE GENOMIC DNA]</scope>
    <source>
        <strain evidence="2">KCTC 42456</strain>
    </source>
</reference>
<dbReference type="RefSeq" id="WP_379100653.1">
    <property type="nucleotide sequence ID" value="NZ_JBHULV010000006.1"/>
</dbReference>
<comment type="caution">
    <text evidence="1">The sequence shown here is derived from an EMBL/GenBank/DDBJ whole genome shotgun (WGS) entry which is preliminary data.</text>
</comment>
<dbReference type="EMBL" id="JBHULV010000006">
    <property type="protein sequence ID" value="MFD2730285.1"/>
    <property type="molecule type" value="Genomic_DNA"/>
</dbReference>
<evidence type="ECO:0000313" key="1">
    <source>
        <dbReference type="EMBL" id="MFD2730285.1"/>
    </source>
</evidence>
<gene>
    <name evidence="1" type="ORF">ACFSSE_01060</name>
</gene>
<accession>A0ABW5TLY0</accession>
<dbReference type="Proteomes" id="UP001597546">
    <property type="component" value="Unassembled WGS sequence"/>
</dbReference>
<proteinExistence type="predicted"/>
<protein>
    <submittedName>
        <fullName evidence="1">IS3 family transposase</fullName>
    </submittedName>
</protein>
<name>A0ABW5TLY0_9SPHI</name>
<sequence>MWYNRKRRHSTLGYLTPQEFGELLIQSKTAA</sequence>
<evidence type="ECO:0000313" key="2">
    <source>
        <dbReference type="Proteomes" id="UP001597546"/>
    </source>
</evidence>